<dbReference type="SUPFAM" id="SSF52096">
    <property type="entry name" value="ClpP/crotonase"/>
    <property type="match status" value="1"/>
</dbReference>
<dbReference type="Proteomes" id="UP000653797">
    <property type="component" value="Unassembled WGS sequence"/>
</dbReference>
<evidence type="ECO:0000313" key="3">
    <source>
        <dbReference type="Proteomes" id="UP000653797"/>
    </source>
</evidence>
<feature type="domain" description="Tail specific protease" evidence="1">
    <location>
        <begin position="238"/>
        <end position="406"/>
    </location>
</feature>
<reference evidence="2" key="1">
    <citation type="submission" date="2020-09" db="EMBL/GenBank/DDBJ databases">
        <authorList>
            <person name="Kim M.K."/>
        </authorList>
    </citation>
    <scope>NUCLEOTIDE SEQUENCE</scope>
    <source>
        <strain evidence="2">BT704</strain>
    </source>
</reference>
<sequence length="483" mass="54591">MKSLLPITFLCLMLNVTLIGQTLTPEQLQTDFARFRTALNEVHPEMYRYTPKHTFDSLFTATSARLNRPMTQHEFYVTMMPLLTALRDGHIKWIVSGKDEHYPFFTDKLFPLKLYFLDEKAWVVGNYGAGNVPDGAEITTINGKSTASLIQSLLPNMTFADGNRIGGKLEDLNRYFSGYYATFIGAPDAFAVTYRMGNEETNVTLQPVTEQAIKAYAEKHKSAPQHPLRLTFVDNQTAVMTIEAFFKEMNGLKFSQFLQKSFREIKTKGAQNLVLDLRDNEGGEESLGVLLYSYLTNQPFRYYDHISVRQKKRYSFPAWTSKLYRLAKFMVVKKRGDGYVFTAQRGLSITKPQKDAYSGKLYELLNGNSFSVTTEFAARAHADKRAQPGRAVFIGQESGGGYKLNSSGIFTITQLPNSKIDLGIGMFGFHMANVSAYPHADRGIIPDYLVEPTADDILTHKDRVMDYTLKLIQSQQSALTNSR</sequence>
<dbReference type="InterPro" id="IPR005151">
    <property type="entry name" value="Tail-specific_protease"/>
</dbReference>
<dbReference type="PANTHER" id="PTHR32060">
    <property type="entry name" value="TAIL-SPECIFIC PROTEASE"/>
    <property type="match status" value="1"/>
</dbReference>
<keyword evidence="3" id="KW-1185">Reference proteome</keyword>
<dbReference type="Gene3D" id="3.30.750.44">
    <property type="match status" value="1"/>
</dbReference>
<dbReference type="GO" id="GO:0004175">
    <property type="term" value="F:endopeptidase activity"/>
    <property type="evidence" value="ECO:0007669"/>
    <property type="project" value="TreeGrafter"/>
</dbReference>
<dbReference type="Pfam" id="PF03572">
    <property type="entry name" value="Peptidase_S41"/>
    <property type="match status" value="1"/>
</dbReference>
<dbReference type="InterPro" id="IPR029045">
    <property type="entry name" value="ClpP/crotonase-like_dom_sf"/>
</dbReference>
<dbReference type="RefSeq" id="WP_191040741.1">
    <property type="nucleotide sequence ID" value="NZ_JACXAA010000007.1"/>
</dbReference>
<evidence type="ECO:0000259" key="1">
    <source>
        <dbReference type="Pfam" id="PF03572"/>
    </source>
</evidence>
<gene>
    <name evidence="2" type="ORF">IC230_19640</name>
</gene>
<dbReference type="Gene3D" id="3.90.226.10">
    <property type="entry name" value="2-enoyl-CoA Hydratase, Chain A, domain 1"/>
    <property type="match status" value="1"/>
</dbReference>
<dbReference type="EMBL" id="JACXAA010000007">
    <property type="protein sequence ID" value="MBD2755123.1"/>
    <property type="molecule type" value="Genomic_DNA"/>
</dbReference>
<dbReference type="PANTHER" id="PTHR32060:SF30">
    <property type="entry name" value="CARBOXY-TERMINAL PROCESSING PROTEASE CTPA"/>
    <property type="match status" value="1"/>
</dbReference>
<evidence type="ECO:0000313" key="2">
    <source>
        <dbReference type="EMBL" id="MBD2755123.1"/>
    </source>
</evidence>
<dbReference type="GO" id="GO:0030288">
    <property type="term" value="C:outer membrane-bounded periplasmic space"/>
    <property type="evidence" value="ECO:0007669"/>
    <property type="project" value="TreeGrafter"/>
</dbReference>
<proteinExistence type="predicted"/>
<dbReference type="GO" id="GO:0007165">
    <property type="term" value="P:signal transduction"/>
    <property type="evidence" value="ECO:0007669"/>
    <property type="project" value="TreeGrafter"/>
</dbReference>
<dbReference type="GO" id="GO:0008236">
    <property type="term" value="F:serine-type peptidase activity"/>
    <property type="evidence" value="ECO:0007669"/>
    <property type="project" value="InterPro"/>
</dbReference>
<name>A0A927GEX0_9BACT</name>
<dbReference type="GO" id="GO:0006508">
    <property type="term" value="P:proteolysis"/>
    <property type="evidence" value="ECO:0007669"/>
    <property type="project" value="InterPro"/>
</dbReference>
<accession>A0A927GEX0</accession>
<organism evidence="2 3">
    <name type="scientific">Spirosoma validum</name>
    <dbReference type="NCBI Taxonomy" id="2771355"/>
    <lineage>
        <taxon>Bacteria</taxon>
        <taxon>Pseudomonadati</taxon>
        <taxon>Bacteroidota</taxon>
        <taxon>Cytophagia</taxon>
        <taxon>Cytophagales</taxon>
        <taxon>Cytophagaceae</taxon>
        <taxon>Spirosoma</taxon>
    </lineage>
</organism>
<comment type="caution">
    <text evidence="2">The sequence shown here is derived from an EMBL/GenBank/DDBJ whole genome shotgun (WGS) entry which is preliminary data.</text>
</comment>
<dbReference type="AlphaFoldDB" id="A0A927GEX0"/>
<protein>
    <submittedName>
        <fullName evidence="2">Peptidase S41</fullName>
    </submittedName>
</protein>